<dbReference type="AlphaFoldDB" id="A4RTT4"/>
<evidence type="ECO:0000256" key="3">
    <source>
        <dbReference type="ARBA" id="ARBA00022777"/>
    </source>
</evidence>
<keyword evidence="4" id="KW-0521">NADP</keyword>
<keyword evidence="2" id="KW-0808">Transferase</keyword>
<dbReference type="GO" id="GO:0005739">
    <property type="term" value="C:mitochondrion"/>
    <property type="evidence" value="ECO:0007669"/>
    <property type="project" value="TreeGrafter"/>
</dbReference>
<dbReference type="PANTHER" id="PTHR13158">
    <property type="match status" value="1"/>
</dbReference>
<gene>
    <name evidence="6" type="ORF">OSTLU_34253</name>
</gene>
<dbReference type="SUPFAM" id="SSF111331">
    <property type="entry name" value="NAD kinase/diacylglycerol kinase-like"/>
    <property type="match status" value="1"/>
</dbReference>
<dbReference type="InterPro" id="IPR002504">
    <property type="entry name" value="NADK"/>
</dbReference>
<dbReference type="Gramene" id="ABO94845">
    <property type="protein sequence ID" value="ABO94845"/>
    <property type="gene ID" value="OSTLU_34253"/>
</dbReference>
<dbReference type="Gene3D" id="3.40.50.10330">
    <property type="entry name" value="Probable inorganic polyphosphate/atp-NAD kinase, domain 1"/>
    <property type="match status" value="1"/>
</dbReference>
<evidence type="ECO:0000256" key="4">
    <source>
        <dbReference type="ARBA" id="ARBA00022857"/>
    </source>
</evidence>
<reference evidence="6 7" key="1">
    <citation type="journal article" date="2007" name="Proc. Natl. Acad. Sci. U.S.A.">
        <title>The tiny eukaryote Ostreococcus provides genomic insights into the paradox of plankton speciation.</title>
        <authorList>
            <person name="Palenik B."/>
            <person name="Grimwood J."/>
            <person name="Aerts A."/>
            <person name="Rouze P."/>
            <person name="Salamov A."/>
            <person name="Putnam N."/>
            <person name="Dupont C."/>
            <person name="Jorgensen R."/>
            <person name="Derelle E."/>
            <person name="Rombauts S."/>
            <person name="Zhou K."/>
            <person name="Otillar R."/>
            <person name="Merchant S.S."/>
            <person name="Podell S."/>
            <person name="Gaasterland T."/>
            <person name="Napoli C."/>
            <person name="Gendler K."/>
            <person name="Manuell A."/>
            <person name="Tai V."/>
            <person name="Vallon O."/>
            <person name="Piganeau G."/>
            <person name="Jancek S."/>
            <person name="Heijde M."/>
            <person name="Jabbari K."/>
            <person name="Bowler C."/>
            <person name="Lohr M."/>
            <person name="Robbens S."/>
            <person name="Werner G."/>
            <person name="Dubchak I."/>
            <person name="Pazour G.J."/>
            <person name="Ren Q."/>
            <person name="Paulsen I."/>
            <person name="Delwiche C."/>
            <person name="Schmutz J."/>
            <person name="Rokhsar D."/>
            <person name="Van de Peer Y."/>
            <person name="Moreau H."/>
            <person name="Grigoriev I.V."/>
        </authorList>
    </citation>
    <scope>NUCLEOTIDE SEQUENCE [LARGE SCALE GENOMIC DNA]</scope>
    <source>
        <strain evidence="6 7">CCE9901</strain>
    </source>
</reference>
<sequence>MTEYTSLIGSGELYDTPRYERVKTRHETHKSGVKAVKRMLEQRGVAFECVERHALTEESVRGHDLIVALGGDGTTLISAHHVRDAKVPILGINTDPATKDELTKMYLTNACVDERRSTGHLCAANRFDAETVLDGALRGTLKPTRLARIRTVLNGKVLEPALNDVLIAHPSPAAVSRYSVRLPPTARGGDGYDESAKRFFHVRSSGVRTCTASGSTAAMYSAGGEIMPHDSMSMQYMDREPIYYDHAPPPSVGHGYYERGDALSFRWNSRVGTIYIDGAHVKHDVVLGDDVEMSTDAPELSLFVSKWFVEARRVRTGLDRVFKTRENWGRRK</sequence>
<dbReference type="GO" id="GO:0019674">
    <property type="term" value="P:NAD+ metabolic process"/>
    <property type="evidence" value="ECO:0007669"/>
    <property type="project" value="InterPro"/>
</dbReference>
<dbReference type="KEGG" id="olu:OSTLU_34253"/>
<evidence type="ECO:0000256" key="5">
    <source>
        <dbReference type="ARBA" id="ARBA00023027"/>
    </source>
</evidence>
<dbReference type="HOGENOM" id="CLU_067437_0_0_1"/>
<dbReference type="Gene3D" id="2.60.200.30">
    <property type="entry name" value="Probable inorganic polyphosphate/atp-NAD kinase, domain 2"/>
    <property type="match status" value="1"/>
</dbReference>
<organism evidence="6 7">
    <name type="scientific">Ostreococcus lucimarinus (strain CCE9901)</name>
    <dbReference type="NCBI Taxonomy" id="436017"/>
    <lineage>
        <taxon>Eukaryota</taxon>
        <taxon>Viridiplantae</taxon>
        <taxon>Chlorophyta</taxon>
        <taxon>Mamiellophyceae</taxon>
        <taxon>Mamiellales</taxon>
        <taxon>Bathycoccaceae</taxon>
        <taxon>Ostreococcus</taxon>
    </lineage>
</organism>
<dbReference type="eggNOG" id="KOG4180">
    <property type="taxonomic scope" value="Eukaryota"/>
</dbReference>
<dbReference type="EMBL" id="CP000583">
    <property type="protein sequence ID" value="ABO94845.1"/>
    <property type="molecule type" value="Genomic_DNA"/>
</dbReference>
<dbReference type="RefSeq" id="XP_001416552.1">
    <property type="nucleotide sequence ID" value="XM_001416515.1"/>
</dbReference>
<dbReference type="Proteomes" id="UP000001568">
    <property type="component" value="Chromosome 3"/>
</dbReference>
<dbReference type="InterPro" id="IPR017438">
    <property type="entry name" value="ATP-NAD_kinase_N"/>
</dbReference>
<keyword evidence="5" id="KW-0520">NAD</keyword>
<dbReference type="PANTHER" id="PTHR13158:SF5">
    <property type="entry name" value="NAD KINASE 2, MITOCHONDRIAL"/>
    <property type="match status" value="1"/>
</dbReference>
<dbReference type="STRING" id="436017.A4RTT4"/>
<accession>A4RTT4</accession>
<keyword evidence="7" id="KW-1185">Reference proteome</keyword>
<dbReference type="InterPro" id="IPR016064">
    <property type="entry name" value="NAD/diacylglycerol_kinase_sf"/>
</dbReference>
<comment type="similarity">
    <text evidence="1">Belongs to the NAD kinase family.</text>
</comment>
<proteinExistence type="inferred from homology"/>
<evidence type="ECO:0000256" key="2">
    <source>
        <dbReference type="ARBA" id="ARBA00022679"/>
    </source>
</evidence>
<name>A4RTT4_OSTLU</name>
<keyword evidence="3" id="KW-0418">Kinase</keyword>
<evidence type="ECO:0000313" key="6">
    <source>
        <dbReference type="EMBL" id="ABO94845.1"/>
    </source>
</evidence>
<protein>
    <recommendedName>
        <fullName evidence="8">NAD(+) kinase</fullName>
    </recommendedName>
</protein>
<dbReference type="OMA" id="KSVEWKA"/>
<evidence type="ECO:0000313" key="7">
    <source>
        <dbReference type="Proteomes" id="UP000001568"/>
    </source>
</evidence>
<dbReference type="Pfam" id="PF01513">
    <property type="entry name" value="NAD_kinase"/>
    <property type="match status" value="1"/>
</dbReference>
<dbReference type="GeneID" id="5000595"/>
<evidence type="ECO:0000256" key="1">
    <source>
        <dbReference type="ARBA" id="ARBA00010995"/>
    </source>
</evidence>
<dbReference type="OrthoDB" id="185618at2759"/>
<evidence type="ECO:0008006" key="8">
    <source>
        <dbReference type="Google" id="ProtNLM"/>
    </source>
</evidence>
<dbReference type="GO" id="GO:0006741">
    <property type="term" value="P:NADP+ biosynthetic process"/>
    <property type="evidence" value="ECO:0007669"/>
    <property type="project" value="InterPro"/>
</dbReference>
<dbReference type="InterPro" id="IPR017437">
    <property type="entry name" value="ATP-NAD_kinase_PpnK-typ_C"/>
</dbReference>
<dbReference type="GO" id="GO:0003951">
    <property type="term" value="F:NAD+ kinase activity"/>
    <property type="evidence" value="ECO:0007669"/>
    <property type="project" value="InterPro"/>
</dbReference>